<accession>A0A6P6BK59</accession>
<dbReference type="RefSeq" id="XP_023375477.1">
    <property type="nucleotide sequence ID" value="XM_023519709.1"/>
</dbReference>
<proteinExistence type="predicted"/>
<keyword evidence="2" id="KW-0472">Membrane</keyword>
<dbReference type="InterPro" id="IPR027975">
    <property type="entry name" value="TMEM71"/>
</dbReference>
<sequence length="329" mass="36157">MYRISQLMSTPVARSSKPEKEYAGELSSTCIFPSFTCDFLHGDSPFDCCSTDALTGSHFPCRRSPRLLTNGYYVWTEDSFLCDKDGNITLSPSQTSVTYKENLVRIFRKKKRLRRSFSSLFQLGASKSWLHGSILGDVDSSSSEDIWLDGASRLDIHHRSENGADLDCSLTDDWKSETPNAECVNASASGHVASQPPGKNSHESPLQSQSMASDHLQGDAAHLSKTSLLGEVSFQTILLAACLIISACARWFLGGILASVFTCFLVVTIAYVVKSLFLSLASYFEATTCVRFAKFDSHSGAPLMNVFSLDIRKLSDSQSAWNSCFIGRK</sequence>
<dbReference type="Pfam" id="PF15121">
    <property type="entry name" value="TMEM71"/>
    <property type="match status" value="1"/>
</dbReference>
<organism evidence="3 4">
    <name type="scientific">Pteropus vampyrus</name>
    <name type="common">Large flying fox</name>
    <dbReference type="NCBI Taxonomy" id="132908"/>
    <lineage>
        <taxon>Eukaryota</taxon>
        <taxon>Metazoa</taxon>
        <taxon>Chordata</taxon>
        <taxon>Craniata</taxon>
        <taxon>Vertebrata</taxon>
        <taxon>Euteleostomi</taxon>
        <taxon>Mammalia</taxon>
        <taxon>Eutheria</taxon>
        <taxon>Laurasiatheria</taxon>
        <taxon>Chiroptera</taxon>
        <taxon>Yinpterochiroptera</taxon>
        <taxon>Pteropodoidea</taxon>
        <taxon>Pteropodidae</taxon>
        <taxon>Pteropodinae</taxon>
        <taxon>Pteropus</taxon>
    </lineage>
</organism>
<dbReference type="OrthoDB" id="8961338at2759"/>
<dbReference type="AlphaFoldDB" id="A0A6P6BK59"/>
<dbReference type="KEGG" id="pvp:105301244"/>
<keyword evidence="2 4" id="KW-0812">Transmembrane</keyword>
<feature type="transmembrane region" description="Helical" evidence="2">
    <location>
        <begin position="259"/>
        <end position="284"/>
    </location>
</feature>
<protein>
    <submittedName>
        <fullName evidence="4">Transmembrane protein 71</fullName>
    </submittedName>
</protein>
<feature type="region of interest" description="Disordered" evidence="1">
    <location>
        <begin position="189"/>
        <end position="210"/>
    </location>
</feature>
<evidence type="ECO:0000313" key="3">
    <source>
        <dbReference type="Proteomes" id="UP000515202"/>
    </source>
</evidence>
<dbReference type="Proteomes" id="UP000515202">
    <property type="component" value="Unplaced"/>
</dbReference>
<dbReference type="GeneID" id="105301244"/>
<dbReference type="PANTHER" id="PTHR35255">
    <property type="entry name" value="TRANSMEMBRANE PROTEIN 71"/>
    <property type="match status" value="1"/>
</dbReference>
<reference evidence="4" key="1">
    <citation type="submission" date="2025-08" db="UniProtKB">
        <authorList>
            <consortium name="RefSeq"/>
        </authorList>
    </citation>
    <scope>IDENTIFICATION</scope>
    <source>
        <tissue evidence="4">Kidney</tissue>
    </source>
</reference>
<dbReference type="CTD" id="137835"/>
<name>A0A6P6BK59_PTEVA</name>
<dbReference type="PANTHER" id="PTHR35255:SF1">
    <property type="entry name" value="TRANSMEMBRANE PROTEIN 71"/>
    <property type="match status" value="1"/>
</dbReference>
<evidence type="ECO:0000256" key="2">
    <source>
        <dbReference type="SAM" id="Phobius"/>
    </source>
</evidence>
<evidence type="ECO:0000256" key="1">
    <source>
        <dbReference type="SAM" id="MobiDB-lite"/>
    </source>
</evidence>
<keyword evidence="3" id="KW-1185">Reference proteome</keyword>
<evidence type="ECO:0000313" key="4">
    <source>
        <dbReference type="RefSeq" id="XP_023375477.1"/>
    </source>
</evidence>
<keyword evidence="2" id="KW-1133">Transmembrane helix</keyword>
<gene>
    <name evidence="4" type="primary">TMEM71</name>
</gene>